<evidence type="ECO:0000256" key="11">
    <source>
        <dbReference type="ARBA" id="ARBA00025614"/>
    </source>
</evidence>
<evidence type="ECO:0000256" key="5">
    <source>
        <dbReference type="ARBA" id="ARBA00022781"/>
    </source>
</evidence>
<evidence type="ECO:0000256" key="1">
    <source>
        <dbReference type="ARBA" id="ARBA00005513"/>
    </source>
</evidence>
<evidence type="ECO:0000256" key="13">
    <source>
        <dbReference type="HAMAP-Rule" id="MF_01398"/>
    </source>
</evidence>
<reference evidence="15 16" key="1">
    <citation type="journal article" date="2011" name="J. Bacteriol.">
        <title>Complete genome sequence of the polycyclic aromatic hydrocarbon-degrading bacterium Alteromonas sp. strain SN2.</title>
        <authorList>
            <person name="Jin H.M."/>
            <person name="Jeong H."/>
            <person name="Moon E.J."/>
            <person name="Math R.K."/>
            <person name="Lee K."/>
            <person name="Kim H.J."/>
            <person name="Jeon C.O."/>
            <person name="Oh T.K."/>
            <person name="Kim J.F."/>
        </authorList>
    </citation>
    <scope>NUCLEOTIDE SEQUENCE [LARGE SCALE GENOMIC DNA]</scope>
    <source>
        <strain evidence="16">JCM 17741 / KACC 18427 / KCTC 11700BP / SN2</strain>
    </source>
</reference>
<keyword evidence="7 13" id="KW-0406">Ion transport</keyword>
<dbReference type="RefSeq" id="WP_013783887.1">
    <property type="nucleotide sequence ID" value="NC_015554.1"/>
</dbReference>
<dbReference type="HOGENOM" id="CLU_070737_0_0_6"/>
<dbReference type="GO" id="GO:0012505">
    <property type="term" value="C:endomembrane system"/>
    <property type="evidence" value="ECO:0007669"/>
    <property type="project" value="UniProtKB-SubCell"/>
</dbReference>
<dbReference type="eggNOG" id="COG0711">
    <property type="taxonomic scope" value="Bacteria"/>
</dbReference>
<accession>F5Z7A4</accession>
<dbReference type="Pfam" id="PF00430">
    <property type="entry name" value="ATP-synt_B"/>
    <property type="match status" value="1"/>
</dbReference>
<evidence type="ECO:0000256" key="9">
    <source>
        <dbReference type="ARBA" id="ARBA00023310"/>
    </source>
</evidence>
<dbReference type="InterPro" id="IPR002146">
    <property type="entry name" value="ATP_synth_b/b'su_bac/chlpt"/>
</dbReference>
<comment type="subcellular location">
    <subcellularLocation>
        <location evidence="13">Cell inner membrane</location>
        <topology evidence="13">Single-pass membrane protein</topology>
    </subcellularLocation>
    <subcellularLocation>
        <location evidence="12">Endomembrane system</location>
        <topology evidence="12">Single-pass membrane protein</topology>
    </subcellularLocation>
</comment>
<evidence type="ECO:0000256" key="7">
    <source>
        <dbReference type="ARBA" id="ARBA00023065"/>
    </source>
</evidence>
<proteinExistence type="inferred from homology"/>
<keyword evidence="14" id="KW-0175">Coiled coil</keyword>
<organism evidence="15 16">
    <name type="scientific">Alteromonas naphthalenivorans</name>
    <dbReference type="NCBI Taxonomy" id="715451"/>
    <lineage>
        <taxon>Bacteria</taxon>
        <taxon>Pseudomonadati</taxon>
        <taxon>Pseudomonadota</taxon>
        <taxon>Gammaproteobacteria</taxon>
        <taxon>Alteromonadales</taxon>
        <taxon>Alteromonadaceae</taxon>
        <taxon>Alteromonas/Salinimonas group</taxon>
        <taxon>Alteromonas</taxon>
    </lineage>
</organism>
<keyword evidence="8 13" id="KW-0472">Membrane</keyword>
<dbReference type="GO" id="GO:0045259">
    <property type="term" value="C:proton-transporting ATP synthase complex"/>
    <property type="evidence" value="ECO:0007669"/>
    <property type="project" value="UniProtKB-KW"/>
</dbReference>
<keyword evidence="5 13" id="KW-0375">Hydrogen ion transport</keyword>
<keyword evidence="2 13" id="KW-0813">Transport</keyword>
<dbReference type="GO" id="GO:0005886">
    <property type="term" value="C:plasma membrane"/>
    <property type="evidence" value="ECO:0007669"/>
    <property type="project" value="UniProtKB-SubCell"/>
</dbReference>
<evidence type="ECO:0000256" key="3">
    <source>
        <dbReference type="ARBA" id="ARBA00022547"/>
    </source>
</evidence>
<dbReference type="PANTHER" id="PTHR33445:SF2">
    <property type="entry name" value="ATP SYNTHASE SUBUNIT B', CHLOROPLASTIC"/>
    <property type="match status" value="1"/>
</dbReference>
<keyword evidence="16" id="KW-1185">Reference proteome</keyword>
<evidence type="ECO:0000256" key="4">
    <source>
        <dbReference type="ARBA" id="ARBA00022692"/>
    </source>
</evidence>
<sequence>MPIDWFTVIAQIINFLILVWLLKRFLYRPILDGIDAREHKIASVLSNAETQKKHAENLEAQYKEKLTNIDAERSTIIELAKAEAHKATLAALQDAKAQADALSIKRTNALNTEIQMLQNEVIDKSVKEVFALSHKVISELADLQLQDKMFDKLLSHLKALNEAQHHELCLAIKKNQGQATVRSIAPLSQPQCEHLKACLEDILTDQPSQRATEQTGGDSLTITLNLEVDPQLIAGLALSFGGWKLSWSANEMLSALQYEVALSIDAQYEENRANMPAHNEHHSLSANR</sequence>
<keyword evidence="6 13" id="KW-1133">Transmembrane helix</keyword>
<gene>
    <name evidence="13" type="primary">atpF</name>
    <name evidence="15" type="ordered locus">ambt_07070</name>
</gene>
<keyword evidence="4 13" id="KW-0812">Transmembrane</keyword>
<feature type="transmembrane region" description="Helical" evidence="13">
    <location>
        <begin position="6"/>
        <end position="22"/>
    </location>
</feature>
<keyword evidence="13" id="KW-0997">Cell inner membrane</keyword>
<dbReference type="GO" id="GO:0046961">
    <property type="term" value="F:proton-transporting ATPase activity, rotational mechanism"/>
    <property type="evidence" value="ECO:0007669"/>
    <property type="project" value="TreeGrafter"/>
</dbReference>
<dbReference type="AlphaFoldDB" id="F5Z7A4"/>
<dbReference type="KEGG" id="alt:ambt_07070"/>
<protein>
    <recommendedName>
        <fullName evidence="13">ATP synthase subunit b</fullName>
    </recommendedName>
    <alternativeName>
        <fullName evidence="13">ATP synthase F(0) sector subunit b</fullName>
    </alternativeName>
    <alternativeName>
        <fullName evidence="13">ATPase subunit I</fullName>
    </alternativeName>
    <alternativeName>
        <fullName evidence="13">F-type ATPase subunit b</fullName>
        <shortName evidence="13">F-ATPase subunit b</shortName>
    </alternativeName>
</protein>
<dbReference type="Proteomes" id="UP000000683">
    <property type="component" value="Chromosome"/>
</dbReference>
<dbReference type="EMBL" id="CP002339">
    <property type="protein sequence ID" value="AEF02947.1"/>
    <property type="molecule type" value="Genomic_DNA"/>
</dbReference>
<dbReference type="OrthoDB" id="466272at2"/>
<keyword evidence="13" id="KW-1003">Cell membrane</keyword>
<evidence type="ECO:0000256" key="10">
    <source>
        <dbReference type="ARBA" id="ARBA00025198"/>
    </source>
</evidence>
<evidence type="ECO:0000313" key="15">
    <source>
        <dbReference type="EMBL" id="AEF02947.1"/>
    </source>
</evidence>
<dbReference type="InterPro" id="IPR050059">
    <property type="entry name" value="ATP_synthase_B_chain"/>
</dbReference>
<evidence type="ECO:0000256" key="2">
    <source>
        <dbReference type="ARBA" id="ARBA00022448"/>
    </source>
</evidence>
<keyword evidence="3 13" id="KW-0138">CF(0)</keyword>
<dbReference type="GO" id="GO:0046933">
    <property type="term" value="F:proton-transporting ATP synthase activity, rotational mechanism"/>
    <property type="evidence" value="ECO:0007669"/>
    <property type="project" value="UniProtKB-UniRule"/>
</dbReference>
<dbReference type="HAMAP" id="MF_01398">
    <property type="entry name" value="ATP_synth_b_bprime"/>
    <property type="match status" value="1"/>
</dbReference>
<comment type="function">
    <text evidence="11">Component of the F(0) channel, it forms part of the peripheral stalk, linking F(1) to F(0). The b'-subunit is a diverged and duplicated form of b found in plants and photosynthetic bacteria.</text>
</comment>
<dbReference type="InterPro" id="IPR017707">
    <property type="entry name" value="Alt_ATP_synth_F0_bsu"/>
</dbReference>
<keyword evidence="9 13" id="KW-0066">ATP synthesis</keyword>
<comment type="function">
    <text evidence="10 13">F(1)F(0) ATP synthase produces ATP from ADP in the presence of a proton or sodium gradient. F-type ATPases consist of two structural domains, F(1) containing the extramembraneous catalytic core and F(0) containing the membrane proton channel, linked together by a central stalk and a peripheral stalk. During catalysis, ATP synthesis in the catalytic domain of F(1) is coupled via a rotary mechanism of the central stalk subunits to proton translocation.</text>
</comment>
<dbReference type="PANTHER" id="PTHR33445">
    <property type="entry name" value="ATP SYNTHASE SUBUNIT B', CHLOROPLASTIC"/>
    <property type="match status" value="1"/>
</dbReference>
<evidence type="ECO:0000256" key="8">
    <source>
        <dbReference type="ARBA" id="ARBA00023136"/>
    </source>
</evidence>
<evidence type="ECO:0000256" key="6">
    <source>
        <dbReference type="ARBA" id="ARBA00022989"/>
    </source>
</evidence>
<name>F5Z7A4_ALTNA</name>
<dbReference type="CDD" id="cd06503">
    <property type="entry name" value="ATP-synt_Fo_b"/>
    <property type="match status" value="1"/>
</dbReference>
<comment type="subunit">
    <text evidence="13">F-type ATPases have 2 components, F(1) - the catalytic core - and F(0) - the membrane proton channel. F(1) has five subunits: alpha(3), beta(3), gamma(1), delta(1), epsilon(1). F(0) has three main subunits: a(1), b(2) and c(10-14). The alpha and beta chains form an alternating ring which encloses part of the gamma chain. F(1) is attached to F(0) by a central stalk formed by the gamma and epsilon chains, while a peripheral stalk is formed by the delta and b chains.</text>
</comment>
<evidence type="ECO:0000256" key="14">
    <source>
        <dbReference type="SAM" id="Coils"/>
    </source>
</evidence>
<dbReference type="NCBIfam" id="TIGR03321">
    <property type="entry name" value="alt_F1F0_F0_B"/>
    <property type="match status" value="1"/>
</dbReference>
<evidence type="ECO:0000313" key="16">
    <source>
        <dbReference type="Proteomes" id="UP000000683"/>
    </source>
</evidence>
<feature type="coiled-coil region" evidence="14">
    <location>
        <begin position="41"/>
        <end position="112"/>
    </location>
</feature>
<comment type="similarity">
    <text evidence="1 13">Belongs to the ATPase B chain family.</text>
</comment>
<evidence type="ECO:0000256" key="12">
    <source>
        <dbReference type="ARBA" id="ARBA00037847"/>
    </source>
</evidence>